<feature type="region of interest" description="Disordered" evidence="4">
    <location>
        <begin position="1"/>
        <end position="33"/>
    </location>
</feature>
<dbReference type="OrthoDB" id="8062037at2759"/>
<dbReference type="EMBL" id="AMQN01013088">
    <property type="status" value="NOT_ANNOTATED_CDS"/>
    <property type="molecule type" value="Genomic_DNA"/>
</dbReference>
<evidence type="ECO:0000259" key="5">
    <source>
        <dbReference type="PROSITE" id="PS50089"/>
    </source>
</evidence>
<evidence type="ECO:0000313" key="6">
    <source>
        <dbReference type="EMBL" id="ELT92904.1"/>
    </source>
</evidence>
<proteinExistence type="predicted"/>
<evidence type="ECO:0000313" key="7">
    <source>
        <dbReference type="EnsemblMetazoa" id="CapteP229179"/>
    </source>
</evidence>
<feature type="region of interest" description="Disordered" evidence="4">
    <location>
        <begin position="600"/>
        <end position="639"/>
    </location>
</feature>
<dbReference type="PROSITE" id="PS50089">
    <property type="entry name" value="ZF_RING_2"/>
    <property type="match status" value="1"/>
</dbReference>
<feature type="compositionally biased region" description="Basic and acidic residues" evidence="4">
    <location>
        <begin position="205"/>
        <end position="233"/>
    </location>
</feature>
<dbReference type="EMBL" id="KB309954">
    <property type="protein sequence ID" value="ELT92904.1"/>
    <property type="molecule type" value="Genomic_DNA"/>
</dbReference>
<feature type="compositionally biased region" description="Basic residues" evidence="4">
    <location>
        <begin position="600"/>
        <end position="609"/>
    </location>
</feature>
<evidence type="ECO:0000256" key="3">
    <source>
        <dbReference type="PROSITE-ProRule" id="PRU00175"/>
    </source>
</evidence>
<organism evidence="6">
    <name type="scientific">Capitella teleta</name>
    <name type="common">Polychaete worm</name>
    <dbReference type="NCBI Taxonomy" id="283909"/>
    <lineage>
        <taxon>Eukaryota</taxon>
        <taxon>Metazoa</taxon>
        <taxon>Spiralia</taxon>
        <taxon>Lophotrochozoa</taxon>
        <taxon>Annelida</taxon>
        <taxon>Polychaeta</taxon>
        <taxon>Sedentaria</taxon>
        <taxon>Scolecida</taxon>
        <taxon>Capitellidae</taxon>
        <taxon>Capitella</taxon>
    </lineage>
</organism>
<reference evidence="6 8" key="2">
    <citation type="journal article" date="2013" name="Nature">
        <title>Insights into bilaterian evolution from three spiralian genomes.</title>
        <authorList>
            <person name="Simakov O."/>
            <person name="Marletaz F."/>
            <person name="Cho S.J."/>
            <person name="Edsinger-Gonzales E."/>
            <person name="Havlak P."/>
            <person name="Hellsten U."/>
            <person name="Kuo D.H."/>
            <person name="Larsson T."/>
            <person name="Lv J."/>
            <person name="Arendt D."/>
            <person name="Savage R."/>
            <person name="Osoegawa K."/>
            <person name="de Jong P."/>
            <person name="Grimwood J."/>
            <person name="Chapman J.A."/>
            <person name="Shapiro H."/>
            <person name="Aerts A."/>
            <person name="Otillar R.P."/>
            <person name="Terry A.Y."/>
            <person name="Boore J.L."/>
            <person name="Grigoriev I.V."/>
            <person name="Lindberg D.R."/>
            <person name="Seaver E.C."/>
            <person name="Weisblat D.A."/>
            <person name="Putnam N.H."/>
            <person name="Rokhsar D.S."/>
        </authorList>
    </citation>
    <scope>NUCLEOTIDE SEQUENCE</scope>
    <source>
        <strain evidence="6 8">I ESC-2004</strain>
    </source>
</reference>
<dbReference type="SUPFAM" id="SSF57850">
    <property type="entry name" value="RING/U-box"/>
    <property type="match status" value="1"/>
</dbReference>
<sequence length="1059" mass="117383">MSHHFYFPGQQQQPALPSMTPHPYSLPLPPNPHMPAASTQLSMAHYTPHPNGGVSYVHYQQGMLAAPQGIPYHTPLSAPPLPPAPSLSQPPSMSCDHTFESFGQEMYMRSQRADLLCSAKPVMADRSSFLERASSCGITVKDVTHDEENEDVKSEASDEDIVEALNLLSQKSEVASSPNEGIPWSTADFEANGIESNSDADMDDELNKHDDPDLESSLREELEKEENGSERKQLKEKLFTLRSKIKDLPQEGGLDMRMGEEEILIFAKNIVSECLNEALEESCSGSVGASTLNRSVTNSTLNDKSQVFDPIMSSLVGKIGSKWAEAKCFVPKIRKTDIGVQVEEELPKDEPRVTRSVASNTQSVTTKTREVQAVVSVRHRLVGTDSMSEYVVPSIPQTKSPLLNEILQSFFDLEATYNKKTKNARKKKSLDQMVVGHLSELAQKHIPPSKNQAVPPTSQKPESREFSTMTDFKLEQPSIATSDDKFDACLDETLTTDHISLPSITSPSSIPDTSNLDLSKIMLPDLNIQNQLLQQMMMSNPAPLPFNPSMLAMQQVLSMQNNFIATPPVQTPAEEEAKLDIMDDLKGLDAEDLVKKVLNKPARRKRGRKLRSEKDGRSAVSDNSSVVNEESYSPVESSPLCTLNDELTRADIQSHSKKNSLGEENILMSISKELDPGAVANSLPQSAVDCFLPTGEDWDSELDPYAPEWKLPAKCYIPPPPPSEEHEAPKTSWKTVPGAPGYKSAESQAPYVREKEEVVSKKPFQTQRIMSSVNYNDLDDIGLDISKDFSGYKTLQEAVEEVRQKEVQSSKVIKSDKQLYVPPMKREMKPEALPFDDDSQDFPPLGANAKSQTTAQKKWGSQQDPWQTVTSKKSAAVLSKPPPSRSQAPSPGTQPPASNFEKLVNKLQETFQHPRPELIEIVQEVRAKRGGLKGVTIREVISDCRQVIQERSQASNSFPMAPSAQSPIWGPVDVSNFHGSGDDSNFHGGLSSFGEANDFEEGDECVICCDIIRKGYIRKLECGHVFHPPCIDKWVYEHERTCPTCRQMALFPDDFPHLK</sequence>
<dbReference type="Gene3D" id="3.30.40.10">
    <property type="entry name" value="Zinc/RING finger domain, C3HC4 (zinc finger)"/>
    <property type="match status" value="1"/>
</dbReference>
<dbReference type="Proteomes" id="UP000014760">
    <property type="component" value="Unassembled WGS sequence"/>
</dbReference>
<dbReference type="HOGENOM" id="CLU_289548_0_0_1"/>
<dbReference type="STRING" id="283909.R7TGT3"/>
<dbReference type="Pfam" id="PF13639">
    <property type="entry name" value="zf-RING_2"/>
    <property type="match status" value="1"/>
</dbReference>
<reference evidence="8" key="1">
    <citation type="submission" date="2012-12" db="EMBL/GenBank/DDBJ databases">
        <authorList>
            <person name="Hellsten U."/>
            <person name="Grimwood J."/>
            <person name="Chapman J.A."/>
            <person name="Shapiro H."/>
            <person name="Aerts A."/>
            <person name="Otillar R.P."/>
            <person name="Terry A.Y."/>
            <person name="Boore J.L."/>
            <person name="Simakov O."/>
            <person name="Marletaz F."/>
            <person name="Cho S.-J."/>
            <person name="Edsinger-Gonzales E."/>
            <person name="Havlak P."/>
            <person name="Kuo D.-H."/>
            <person name="Larsson T."/>
            <person name="Lv J."/>
            <person name="Arendt D."/>
            <person name="Savage R."/>
            <person name="Osoegawa K."/>
            <person name="de Jong P."/>
            <person name="Lindberg D.R."/>
            <person name="Seaver E.C."/>
            <person name="Weisblat D.A."/>
            <person name="Putnam N.H."/>
            <person name="Grigoriev I.V."/>
            <person name="Rokhsar D.S."/>
        </authorList>
    </citation>
    <scope>NUCLEOTIDE SEQUENCE</scope>
    <source>
        <strain evidence="8">I ESC-2004</strain>
    </source>
</reference>
<feature type="compositionally biased region" description="Polar residues" evidence="4">
    <location>
        <begin position="849"/>
        <end position="873"/>
    </location>
</feature>
<feature type="region of interest" description="Disordered" evidence="4">
    <location>
        <begin position="817"/>
        <end position="899"/>
    </location>
</feature>
<evidence type="ECO:0000256" key="1">
    <source>
        <dbReference type="ARBA" id="ARBA00022771"/>
    </source>
</evidence>
<name>R7TGT3_CAPTE</name>
<feature type="region of interest" description="Disordered" evidence="4">
    <location>
        <begin position="194"/>
        <end position="233"/>
    </location>
</feature>
<keyword evidence="8" id="KW-1185">Reference proteome</keyword>
<feature type="region of interest" description="Disordered" evidence="4">
    <location>
        <begin position="720"/>
        <end position="751"/>
    </location>
</feature>
<evidence type="ECO:0000313" key="8">
    <source>
        <dbReference type="Proteomes" id="UP000014760"/>
    </source>
</evidence>
<evidence type="ECO:0000256" key="4">
    <source>
        <dbReference type="SAM" id="MobiDB-lite"/>
    </source>
</evidence>
<gene>
    <name evidence="6" type="ORF">CAPTEDRAFT_229179</name>
</gene>
<dbReference type="InterPro" id="IPR013083">
    <property type="entry name" value="Znf_RING/FYVE/PHD"/>
</dbReference>
<feature type="compositionally biased region" description="Polar residues" evidence="4">
    <location>
        <begin position="885"/>
        <end position="897"/>
    </location>
</feature>
<keyword evidence="1 3" id="KW-0863">Zinc-finger</keyword>
<dbReference type="GO" id="GO:0008270">
    <property type="term" value="F:zinc ion binding"/>
    <property type="evidence" value="ECO:0007669"/>
    <property type="project" value="UniProtKB-KW"/>
</dbReference>
<keyword evidence="2" id="KW-0862">Zinc</keyword>
<reference evidence="7" key="3">
    <citation type="submission" date="2015-06" db="UniProtKB">
        <authorList>
            <consortium name="EnsemblMetazoa"/>
        </authorList>
    </citation>
    <scope>IDENTIFICATION</scope>
</reference>
<keyword evidence="1 3" id="KW-0479">Metal-binding</keyword>
<feature type="compositionally biased region" description="Low complexity" evidence="4">
    <location>
        <begin position="618"/>
        <end position="638"/>
    </location>
</feature>
<dbReference type="PANTHER" id="PTHR17550">
    <property type="entry name" value="E3 UBIQUITIN-PROTEIN LIGASE TTC3"/>
    <property type="match status" value="1"/>
</dbReference>
<protein>
    <recommendedName>
        <fullName evidence="5">RING-type domain-containing protein</fullName>
    </recommendedName>
</protein>
<feature type="compositionally biased region" description="Pro residues" evidence="4">
    <location>
        <begin position="24"/>
        <end position="33"/>
    </location>
</feature>
<accession>R7TGT3</accession>
<dbReference type="AlphaFoldDB" id="R7TGT3"/>
<evidence type="ECO:0000256" key="2">
    <source>
        <dbReference type="ARBA" id="ARBA00022833"/>
    </source>
</evidence>
<dbReference type="PANTHER" id="PTHR17550:SF4">
    <property type="entry name" value="E3 UBIQUITIN-PROTEIN LIGASE TTC3"/>
    <property type="match status" value="1"/>
</dbReference>
<dbReference type="SMART" id="SM00184">
    <property type="entry name" value="RING"/>
    <property type="match status" value="1"/>
</dbReference>
<feature type="domain" description="RING-type" evidence="5">
    <location>
        <begin position="1005"/>
        <end position="1046"/>
    </location>
</feature>
<feature type="compositionally biased region" description="Polar residues" evidence="4">
    <location>
        <begin position="449"/>
        <end position="466"/>
    </location>
</feature>
<dbReference type="InterPro" id="IPR001841">
    <property type="entry name" value="Znf_RING"/>
</dbReference>
<dbReference type="EnsemblMetazoa" id="CapteT229179">
    <property type="protein sequence ID" value="CapteP229179"/>
    <property type="gene ID" value="CapteG229179"/>
</dbReference>
<feature type="region of interest" description="Disordered" evidence="4">
    <location>
        <begin position="443"/>
        <end position="466"/>
    </location>
</feature>